<protein>
    <submittedName>
        <fullName evidence="2">Unannotated protein</fullName>
    </submittedName>
</protein>
<dbReference type="Gene3D" id="3.90.1200.10">
    <property type="match status" value="1"/>
</dbReference>
<organism evidence="2">
    <name type="scientific">freshwater metagenome</name>
    <dbReference type="NCBI Taxonomy" id="449393"/>
    <lineage>
        <taxon>unclassified sequences</taxon>
        <taxon>metagenomes</taxon>
        <taxon>ecological metagenomes</taxon>
    </lineage>
</organism>
<evidence type="ECO:0000313" key="4">
    <source>
        <dbReference type="EMBL" id="CAB4896325.1"/>
    </source>
</evidence>
<reference evidence="2" key="1">
    <citation type="submission" date="2020-05" db="EMBL/GenBank/DDBJ databases">
        <authorList>
            <person name="Chiriac C."/>
            <person name="Salcher M."/>
            <person name="Ghai R."/>
            <person name="Kavagutti S V."/>
        </authorList>
    </citation>
    <scope>NUCLEOTIDE SEQUENCE</scope>
</reference>
<accession>A0A6J6BW69</accession>
<dbReference type="InterPro" id="IPR011009">
    <property type="entry name" value="Kinase-like_dom_sf"/>
</dbReference>
<dbReference type="Pfam" id="PF01636">
    <property type="entry name" value="APH"/>
    <property type="match status" value="1"/>
</dbReference>
<evidence type="ECO:0000313" key="3">
    <source>
        <dbReference type="EMBL" id="CAB4755539.1"/>
    </source>
</evidence>
<name>A0A6J6BW69_9ZZZZ</name>
<evidence type="ECO:0000259" key="1">
    <source>
        <dbReference type="Pfam" id="PF01636"/>
    </source>
</evidence>
<dbReference type="PANTHER" id="PTHR11012">
    <property type="entry name" value="PROTEIN KINASE-LIKE DOMAIN-CONTAINING"/>
    <property type="match status" value="1"/>
</dbReference>
<dbReference type="PANTHER" id="PTHR11012:SF30">
    <property type="entry name" value="PROTEIN KINASE-LIKE DOMAIN-CONTAINING"/>
    <property type="match status" value="1"/>
</dbReference>
<dbReference type="InterPro" id="IPR002575">
    <property type="entry name" value="Aminoglycoside_PTrfase"/>
</dbReference>
<dbReference type="SUPFAM" id="SSF56112">
    <property type="entry name" value="Protein kinase-like (PK-like)"/>
    <property type="match status" value="1"/>
</dbReference>
<sequence length="357" mass="38583">MAAPSSGLQLPASAAELTPEFLTQALAEHTSGAMVSTVSAVPIGTGQVAETLRLTLSWKTPNAGPAVLIAKVPSTNPISLNAAKTMRNYELEVMFYRDLAATVGVNCPSCFFADHDAATDGFALLLADQNPAVQGDQLGGCSPDEAAAAVNELVGLHAPRWNDSTLEDCDLAWLNRGGLAGAAFAQLVAGLFPEFLQRYEDRLSPELARSVILLGENLTPYLAERPGPRTLTHNDFRLDNLLFGSERVSVVDFQTVSYGYPLADLAYFVGGSLLPEARAEHEQALVEQYHRGLLAQGIEISWTDCWDGYRRYAFEGLLMAVMASLGVERTERGDEMFMVMAERSATHARELESADLI</sequence>
<dbReference type="AlphaFoldDB" id="A0A6J6BW69"/>
<evidence type="ECO:0000313" key="2">
    <source>
        <dbReference type="EMBL" id="CAB4543025.1"/>
    </source>
</evidence>
<dbReference type="EMBL" id="CAEZYU010000108">
    <property type="protein sequence ID" value="CAB4755539.1"/>
    <property type="molecule type" value="Genomic_DNA"/>
</dbReference>
<gene>
    <name evidence="2" type="ORF">UFOPK1358_01133</name>
    <name evidence="3" type="ORF">UFOPK2766_01887</name>
    <name evidence="4" type="ORF">UFOPK3519_00601</name>
</gene>
<dbReference type="EMBL" id="CAFBMG010000032">
    <property type="protein sequence ID" value="CAB4896325.1"/>
    <property type="molecule type" value="Genomic_DNA"/>
</dbReference>
<feature type="domain" description="Aminoglycoside phosphotransferase" evidence="1">
    <location>
        <begin position="85"/>
        <end position="289"/>
    </location>
</feature>
<proteinExistence type="predicted"/>
<dbReference type="EMBL" id="CAEZSF010000107">
    <property type="protein sequence ID" value="CAB4543025.1"/>
    <property type="molecule type" value="Genomic_DNA"/>
</dbReference>